<gene>
    <name evidence="10" type="ORF">RRG08_027334</name>
</gene>
<dbReference type="Proteomes" id="UP001283361">
    <property type="component" value="Unassembled WGS sequence"/>
</dbReference>
<comment type="subunit">
    <text evidence="6">Component of the small ribosomal subunit. Mature ribosomes consist of a small (40S) and a large (60S) subunit. The 40S subunit contains about 33 different proteins and 1 molecule of RNA (18S). The 60S subunit contains about 49 different proteins and 3 molecules of RNA (28S, 5.8S and 5S). Interacts with ribosomal protein S21.</text>
</comment>
<dbReference type="Pfam" id="PF16122">
    <property type="entry name" value="40S_SA_C"/>
    <property type="match status" value="1"/>
</dbReference>
<dbReference type="InterPro" id="IPR018130">
    <property type="entry name" value="Ribosomal_uS2_CS"/>
</dbReference>
<organism evidence="10 11">
    <name type="scientific">Elysia crispata</name>
    <name type="common">lettuce slug</name>
    <dbReference type="NCBI Taxonomy" id="231223"/>
    <lineage>
        <taxon>Eukaryota</taxon>
        <taxon>Metazoa</taxon>
        <taxon>Spiralia</taxon>
        <taxon>Lophotrochozoa</taxon>
        <taxon>Mollusca</taxon>
        <taxon>Gastropoda</taxon>
        <taxon>Heterobranchia</taxon>
        <taxon>Euthyneura</taxon>
        <taxon>Panpulmonata</taxon>
        <taxon>Sacoglossa</taxon>
        <taxon>Placobranchoidea</taxon>
        <taxon>Plakobranchidae</taxon>
        <taxon>Elysia</taxon>
    </lineage>
</organism>
<dbReference type="FunFam" id="3.40.50.10490:FF:000012">
    <property type="entry name" value="40S ribosomal protein SA"/>
    <property type="match status" value="1"/>
</dbReference>
<keyword evidence="4 6" id="KW-0689">Ribosomal protein</keyword>
<keyword evidence="5 6" id="KW-0687">Ribonucleoprotein</keyword>
<dbReference type="Pfam" id="PF00318">
    <property type="entry name" value="Ribosomal_S2"/>
    <property type="match status" value="1"/>
</dbReference>
<feature type="compositionally biased region" description="Basic and acidic residues" evidence="8">
    <location>
        <begin position="210"/>
        <end position="225"/>
    </location>
</feature>
<dbReference type="InterPro" id="IPR001865">
    <property type="entry name" value="Ribosomal_uS2"/>
</dbReference>
<evidence type="ECO:0000256" key="2">
    <source>
        <dbReference type="ARBA" id="ARBA00006242"/>
    </source>
</evidence>
<evidence type="ECO:0000256" key="5">
    <source>
        <dbReference type="ARBA" id="ARBA00023274"/>
    </source>
</evidence>
<dbReference type="PANTHER" id="PTHR11489">
    <property type="entry name" value="40S RIBOSOMAL PROTEIN SA"/>
    <property type="match status" value="1"/>
</dbReference>
<evidence type="ECO:0000313" key="10">
    <source>
        <dbReference type="EMBL" id="KAK3772599.1"/>
    </source>
</evidence>
<keyword evidence="11" id="KW-1185">Reference proteome</keyword>
<evidence type="ECO:0000256" key="7">
    <source>
        <dbReference type="RuleBase" id="RU003631"/>
    </source>
</evidence>
<dbReference type="SUPFAM" id="SSF52313">
    <property type="entry name" value="Ribosomal protein S2"/>
    <property type="match status" value="1"/>
</dbReference>
<dbReference type="PROSITE" id="PS00963">
    <property type="entry name" value="RIBOSOMAL_S2_2"/>
    <property type="match status" value="1"/>
</dbReference>
<evidence type="ECO:0000313" key="11">
    <source>
        <dbReference type="Proteomes" id="UP001283361"/>
    </source>
</evidence>
<sequence>MSGGLDVLSLKEEDMLKFLAAGAHLGSTNVDHQMLQYVYKRKPDGIYIINLKRTWEKILLAARAIAAIENPADICVISARPYGQRAVLKFAAATGSTPVAGRFTPGTFTNQIQAAYREPRLLVVTDPRIDHQPVTEASYVNIPVIAFCNSDSPLQHVDIGIPCNNKGAQSIGLMWWLLAREVLRLRGTISRDHPWEIMPDLYFYRDPDEVEKEEKEAMERAKEETTPPQPEWNTEPGIGAGANVADWADEVPVTGGAIQPEIVMGEEWGKVEDWTSEPVQPMAPVDPTAAATTPSWGGSAPGETWD</sequence>
<dbReference type="Gene3D" id="3.40.50.10490">
    <property type="entry name" value="Glucose-6-phosphate isomerase like protein, domain 1"/>
    <property type="match status" value="1"/>
</dbReference>
<evidence type="ECO:0000256" key="3">
    <source>
        <dbReference type="ARBA" id="ARBA00022490"/>
    </source>
</evidence>
<dbReference type="GO" id="GO:0022627">
    <property type="term" value="C:cytosolic small ribosomal subunit"/>
    <property type="evidence" value="ECO:0007669"/>
    <property type="project" value="UniProtKB-UniRule"/>
</dbReference>
<dbReference type="HAMAP" id="MF_03015">
    <property type="entry name" value="Ribosomal_S2_euk"/>
    <property type="match status" value="1"/>
</dbReference>
<dbReference type="GO" id="GO:0006412">
    <property type="term" value="P:translation"/>
    <property type="evidence" value="ECO:0007669"/>
    <property type="project" value="UniProtKB-UniRule"/>
</dbReference>
<evidence type="ECO:0000256" key="8">
    <source>
        <dbReference type="SAM" id="MobiDB-lite"/>
    </source>
</evidence>
<feature type="region of interest" description="Disordered" evidence="8">
    <location>
        <begin position="210"/>
        <end position="236"/>
    </location>
</feature>
<protein>
    <recommendedName>
        <fullName evidence="6">Small ribosomal subunit protein uS2</fullName>
    </recommendedName>
</protein>
<dbReference type="EMBL" id="JAWDGP010003613">
    <property type="protein sequence ID" value="KAK3772599.1"/>
    <property type="molecule type" value="Genomic_DNA"/>
</dbReference>
<name>A0AAE0ZNC1_9GAST</name>
<dbReference type="InterPro" id="IPR027498">
    <property type="entry name" value="Ribosomal_uS2_euk"/>
</dbReference>
<dbReference type="GO" id="GO:0003735">
    <property type="term" value="F:structural constituent of ribosome"/>
    <property type="evidence" value="ECO:0007669"/>
    <property type="project" value="UniProtKB-UniRule"/>
</dbReference>
<comment type="similarity">
    <text evidence="2 6 7">Belongs to the universal ribosomal protein uS2 family.</text>
</comment>
<accession>A0AAE0ZNC1</accession>
<evidence type="ECO:0000256" key="4">
    <source>
        <dbReference type="ARBA" id="ARBA00022980"/>
    </source>
</evidence>
<feature type="domain" description="Small ribosomal subunit protein uS2 C-terminal" evidence="9">
    <location>
        <begin position="202"/>
        <end position="297"/>
    </location>
</feature>
<dbReference type="InterPro" id="IPR005707">
    <property type="entry name" value="Ribosomal_uS2_euk/arc"/>
</dbReference>
<feature type="region of interest" description="Disordered" evidence="8">
    <location>
        <begin position="277"/>
        <end position="306"/>
    </location>
</feature>
<dbReference type="CDD" id="cd01425">
    <property type="entry name" value="RPS2"/>
    <property type="match status" value="1"/>
</dbReference>
<dbReference type="AlphaFoldDB" id="A0AAE0ZNC1"/>
<reference evidence="10" key="1">
    <citation type="journal article" date="2023" name="G3 (Bethesda)">
        <title>A reference genome for the long-term kleptoplast-retaining sea slug Elysia crispata morphotype clarki.</title>
        <authorList>
            <person name="Eastman K.E."/>
            <person name="Pendleton A.L."/>
            <person name="Shaikh M.A."/>
            <person name="Suttiyut T."/>
            <person name="Ogas R."/>
            <person name="Tomko P."/>
            <person name="Gavelis G."/>
            <person name="Widhalm J.R."/>
            <person name="Wisecaver J.H."/>
        </authorList>
    </citation>
    <scope>NUCLEOTIDE SEQUENCE</scope>
    <source>
        <strain evidence="10">ECLA1</strain>
    </source>
</reference>
<dbReference type="InterPro" id="IPR023591">
    <property type="entry name" value="Ribosomal_uS2_flav_dom_sf"/>
</dbReference>
<dbReference type="PROSITE" id="PS00962">
    <property type="entry name" value="RIBOSOMAL_S2_1"/>
    <property type="match status" value="1"/>
</dbReference>
<comment type="function">
    <text evidence="6">Required for the assembly and/or stability of the 40S ribosomal subunit. Required for the processing of the 20S rRNA-precursor to mature 18S rRNA in a late step of the maturation of 40S ribosomal subunits.</text>
</comment>
<proteinExistence type="inferred from homology"/>
<evidence type="ECO:0000259" key="9">
    <source>
        <dbReference type="Pfam" id="PF16122"/>
    </source>
</evidence>
<dbReference type="PRINTS" id="PR00395">
    <property type="entry name" value="RIBOSOMALS2"/>
</dbReference>
<comment type="subcellular location">
    <subcellularLocation>
        <location evidence="1 6">Cytoplasm</location>
    </subcellularLocation>
</comment>
<evidence type="ECO:0000256" key="1">
    <source>
        <dbReference type="ARBA" id="ARBA00004496"/>
    </source>
</evidence>
<keyword evidence="3 6" id="KW-0963">Cytoplasm</keyword>
<dbReference type="GO" id="GO:0000028">
    <property type="term" value="P:ribosomal small subunit assembly"/>
    <property type="evidence" value="ECO:0007669"/>
    <property type="project" value="UniProtKB-UniRule"/>
</dbReference>
<dbReference type="NCBIfam" id="TIGR01012">
    <property type="entry name" value="uS2_euk_arch"/>
    <property type="match status" value="1"/>
</dbReference>
<evidence type="ECO:0000256" key="6">
    <source>
        <dbReference type="HAMAP-Rule" id="MF_03015"/>
    </source>
</evidence>
<dbReference type="InterPro" id="IPR032281">
    <property type="entry name" value="Ribosomal_uS2_C"/>
</dbReference>
<feature type="compositionally biased region" description="Low complexity" evidence="8">
    <location>
        <begin position="282"/>
        <end position="294"/>
    </location>
</feature>
<comment type="caution">
    <text evidence="10">The sequence shown here is derived from an EMBL/GenBank/DDBJ whole genome shotgun (WGS) entry which is preliminary data.</text>
</comment>